<dbReference type="InParanoid" id="A0A0C2SEE8"/>
<name>A0A0C2SEE8_AMAMK</name>
<feature type="compositionally biased region" description="Polar residues" evidence="1">
    <location>
        <begin position="172"/>
        <end position="186"/>
    </location>
</feature>
<feature type="region of interest" description="Disordered" evidence="1">
    <location>
        <begin position="70"/>
        <end position="186"/>
    </location>
</feature>
<feature type="compositionally biased region" description="Basic and acidic residues" evidence="1">
    <location>
        <begin position="123"/>
        <end position="138"/>
    </location>
</feature>
<dbReference type="AlphaFoldDB" id="A0A0C2SEE8"/>
<evidence type="ECO:0000313" key="3">
    <source>
        <dbReference type="EMBL" id="KIL61420.1"/>
    </source>
</evidence>
<feature type="compositionally biased region" description="Basic and acidic residues" evidence="1">
    <location>
        <begin position="77"/>
        <end position="98"/>
    </location>
</feature>
<keyword evidence="4" id="KW-1185">Reference proteome</keyword>
<dbReference type="EMBL" id="KN818284">
    <property type="protein sequence ID" value="KIL61420.1"/>
    <property type="molecule type" value="Genomic_DNA"/>
</dbReference>
<protein>
    <submittedName>
        <fullName evidence="3">Uncharacterized protein</fullName>
    </submittedName>
</protein>
<keyword evidence="2" id="KW-0732">Signal</keyword>
<gene>
    <name evidence="3" type="ORF">M378DRAFT_26070</name>
</gene>
<proteinExistence type="predicted"/>
<organism evidence="3 4">
    <name type="scientific">Amanita muscaria (strain Koide BX008)</name>
    <dbReference type="NCBI Taxonomy" id="946122"/>
    <lineage>
        <taxon>Eukaryota</taxon>
        <taxon>Fungi</taxon>
        <taxon>Dikarya</taxon>
        <taxon>Basidiomycota</taxon>
        <taxon>Agaricomycotina</taxon>
        <taxon>Agaricomycetes</taxon>
        <taxon>Agaricomycetidae</taxon>
        <taxon>Agaricales</taxon>
        <taxon>Pluteineae</taxon>
        <taxon>Amanitaceae</taxon>
        <taxon>Amanita</taxon>
    </lineage>
</organism>
<evidence type="ECO:0000256" key="2">
    <source>
        <dbReference type="SAM" id="SignalP"/>
    </source>
</evidence>
<dbReference type="Proteomes" id="UP000054549">
    <property type="component" value="Unassembled WGS sequence"/>
</dbReference>
<dbReference type="HOGENOM" id="CLU_1288615_0_0_1"/>
<evidence type="ECO:0000313" key="4">
    <source>
        <dbReference type="Proteomes" id="UP000054549"/>
    </source>
</evidence>
<feature type="compositionally biased region" description="Polar residues" evidence="1">
    <location>
        <begin position="149"/>
        <end position="163"/>
    </location>
</feature>
<feature type="chain" id="PRO_5002155346" evidence="2">
    <location>
        <begin position="23"/>
        <end position="214"/>
    </location>
</feature>
<feature type="signal peptide" evidence="2">
    <location>
        <begin position="1"/>
        <end position="22"/>
    </location>
</feature>
<reference evidence="3 4" key="1">
    <citation type="submission" date="2014-04" db="EMBL/GenBank/DDBJ databases">
        <title>Evolutionary Origins and Diversification of the Mycorrhizal Mutualists.</title>
        <authorList>
            <consortium name="DOE Joint Genome Institute"/>
            <consortium name="Mycorrhizal Genomics Consortium"/>
            <person name="Kohler A."/>
            <person name="Kuo A."/>
            <person name="Nagy L.G."/>
            <person name="Floudas D."/>
            <person name="Copeland A."/>
            <person name="Barry K.W."/>
            <person name="Cichocki N."/>
            <person name="Veneault-Fourrey C."/>
            <person name="LaButti K."/>
            <person name="Lindquist E.A."/>
            <person name="Lipzen A."/>
            <person name="Lundell T."/>
            <person name="Morin E."/>
            <person name="Murat C."/>
            <person name="Riley R."/>
            <person name="Ohm R."/>
            <person name="Sun H."/>
            <person name="Tunlid A."/>
            <person name="Henrissat B."/>
            <person name="Grigoriev I.V."/>
            <person name="Hibbett D.S."/>
            <person name="Martin F."/>
        </authorList>
    </citation>
    <scope>NUCLEOTIDE SEQUENCE [LARGE SCALE GENOMIC DNA]</scope>
    <source>
        <strain evidence="3 4">Koide BX008</strain>
    </source>
</reference>
<accession>A0A0C2SEE8</accession>
<evidence type="ECO:0000256" key="1">
    <source>
        <dbReference type="SAM" id="MobiDB-lite"/>
    </source>
</evidence>
<sequence length="214" mass="23898">MRLSTVLVSSTLMFAGVTTTLAVERENMLVARFADSDFLAPVEARAYDKEPELYARGVSYDNELVARGNIISNDGSRGGDKERKYDGSPKYKIAKDDPSPQYELTRLRDKNWSAETGSGPNGRSDHRRSLSESSLHELARRRRDHSRNSLDTGANRASGNWRASGTWVPNRASGNRTPTPNGNSAYHSSAILHDIQTPNFRSTRFRPPPHRIIL</sequence>